<comment type="caution">
    <text evidence="2">The sequence shown here is derived from an EMBL/GenBank/DDBJ whole genome shotgun (WGS) entry which is preliminary data.</text>
</comment>
<protein>
    <submittedName>
        <fullName evidence="2">Uncharacterized protein</fullName>
    </submittedName>
</protein>
<keyword evidence="1" id="KW-1133">Transmembrane helix</keyword>
<gene>
    <name evidence="2" type="ORF">C7B82_27350</name>
</gene>
<reference evidence="2 3" key="2">
    <citation type="submission" date="2018-03" db="EMBL/GenBank/DDBJ databases">
        <title>The ancient ancestry and fast evolution of plastids.</title>
        <authorList>
            <person name="Moore K.R."/>
            <person name="Magnabosco C."/>
            <person name="Momper L."/>
            <person name="Gold D.A."/>
            <person name="Bosak T."/>
            <person name="Fournier G.P."/>
        </authorList>
    </citation>
    <scope>NUCLEOTIDE SEQUENCE [LARGE SCALE GENOMIC DNA]</scope>
    <source>
        <strain evidence="2 3">ULC18</strain>
    </source>
</reference>
<keyword evidence="1" id="KW-0812">Transmembrane</keyword>
<dbReference type="AlphaFoldDB" id="A0A2T1DV03"/>
<proteinExistence type="predicted"/>
<reference evidence="3" key="1">
    <citation type="submission" date="2018-02" db="EMBL/GenBank/DDBJ databases">
        <authorList>
            <person name="Moore K."/>
            <person name="Momper L."/>
        </authorList>
    </citation>
    <scope>NUCLEOTIDE SEQUENCE [LARGE SCALE GENOMIC DNA]</scope>
    <source>
        <strain evidence="3">ULC18</strain>
    </source>
</reference>
<keyword evidence="3" id="KW-1185">Reference proteome</keyword>
<accession>A0A2T1DV03</accession>
<keyword evidence="1" id="KW-0472">Membrane</keyword>
<dbReference type="EMBL" id="PVWK01000148">
    <property type="protein sequence ID" value="PSB24325.1"/>
    <property type="molecule type" value="Genomic_DNA"/>
</dbReference>
<evidence type="ECO:0000256" key="1">
    <source>
        <dbReference type="SAM" id="Phobius"/>
    </source>
</evidence>
<dbReference type="RefSeq" id="WP_106260060.1">
    <property type="nucleotide sequence ID" value="NZ_CAWNSW010000028.1"/>
</dbReference>
<evidence type="ECO:0000313" key="3">
    <source>
        <dbReference type="Proteomes" id="UP000239576"/>
    </source>
</evidence>
<organism evidence="2 3">
    <name type="scientific">Stenomitos frigidus ULC18</name>
    <dbReference type="NCBI Taxonomy" id="2107698"/>
    <lineage>
        <taxon>Bacteria</taxon>
        <taxon>Bacillati</taxon>
        <taxon>Cyanobacteriota</taxon>
        <taxon>Cyanophyceae</taxon>
        <taxon>Leptolyngbyales</taxon>
        <taxon>Leptolyngbyaceae</taxon>
        <taxon>Stenomitos</taxon>
    </lineage>
</organism>
<evidence type="ECO:0000313" key="2">
    <source>
        <dbReference type="EMBL" id="PSB24325.1"/>
    </source>
</evidence>
<dbReference type="Proteomes" id="UP000239576">
    <property type="component" value="Unassembled WGS sequence"/>
</dbReference>
<feature type="transmembrane region" description="Helical" evidence="1">
    <location>
        <begin position="12"/>
        <end position="32"/>
    </location>
</feature>
<sequence length="66" mass="7133">METLQDFLTLTATVVEYFFFAYLAVAFMVYSLKLPKTAKSPHATSVPQTAWGRSVAPSTALAGMAS</sequence>
<name>A0A2T1DV03_9CYAN</name>